<dbReference type="EC" id="3.6.1.55" evidence="11"/>
<dbReference type="SUPFAM" id="SSF55811">
    <property type="entry name" value="Nudix"/>
    <property type="match status" value="1"/>
</dbReference>
<dbReference type="GO" id="GO:0035539">
    <property type="term" value="F:8-oxo-7,8-dihydrodeoxyguanosine triphosphate pyrophosphatase activity"/>
    <property type="evidence" value="ECO:0007669"/>
    <property type="project" value="UniProtKB-EC"/>
</dbReference>
<dbReference type="GO" id="GO:0006260">
    <property type="term" value="P:DNA replication"/>
    <property type="evidence" value="ECO:0007669"/>
    <property type="project" value="UniProtKB-KW"/>
</dbReference>
<dbReference type="GO" id="GO:0046872">
    <property type="term" value="F:metal ion binding"/>
    <property type="evidence" value="ECO:0007669"/>
    <property type="project" value="UniProtKB-KW"/>
</dbReference>
<dbReference type="PRINTS" id="PR00502">
    <property type="entry name" value="NUDIXFAMILY"/>
</dbReference>
<dbReference type="InterPro" id="IPR020476">
    <property type="entry name" value="Nudix_hydrolase"/>
</dbReference>
<dbReference type="InterPro" id="IPR000086">
    <property type="entry name" value="NUDIX_hydrolase_dom"/>
</dbReference>
<gene>
    <name evidence="13" type="ORF">JQS43_20290</name>
</gene>
<evidence type="ECO:0000256" key="7">
    <source>
        <dbReference type="ARBA" id="ARBA00022801"/>
    </source>
</evidence>
<keyword evidence="6" id="KW-0227">DNA damage</keyword>
<dbReference type="InterPro" id="IPR015797">
    <property type="entry name" value="NUDIX_hydrolase-like_dom_sf"/>
</dbReference>
<reference evidence="13" key="1">
    <citation type="submission" date="2021-02" db="EMBL/GenBank/DDBJ databases">
        <title>Natrosporangium hydrolyticum gen. nov., sp. nov, a haloalkaliphilic actinobacterium from a soda solonchak soil.</title>
        <authorList>
            <person name="Sorokin D.Y."/>
            <person name="Khijniak T.V."/>
            <person name="Zakharycheva A.P."/>
            <person name="Boueva O.V."/>
            <person name="Ariskina E.V."/>
            <person name="Hahnke R.L."/>
            <person name="Bunk B."/>
            <person name="Sproer C."/>
            <person name="Schumann P."/>
            <person name="Evtushenko L.I."/>
            <person name="Kublanov I.V."/>
        </authorList>
    </citation>
    <scope>NUCLEOTIDE SEQUENCE</scope>
    <source>
        <strain evidence="13">DSM 106523</strain>
    </source>
</reference>
<keyword evidence="8" id="KW-0460">Magnesium</keyword>
<dbReference type="AlphaFoldDB" id="A0A895YH63"/>
<protein>
    <recommendedName>
        <fullName evidence="11">8-oxo-dGTP diphosphatase</fullName>
        <ecNumber evidence="11">3.6.1.55</ecNumber>
    </recommendedName>
</protein>
<evidence type="ECO:0000256" key="2">
    <source>
        <dbReference type="ARBA" id="ARBA00005582"/>
    </source>
</evidence>
<name>A0A895YH63_9ACTN</name>
<keyword evidence="5" id="KW-0479">Metal-binding</keyword>
<evidence type="ECO:0000256" key="6">
    <source>
        <dbReference type="ARBA" id="ARBA00022763"/>
    </source>
</evidence>
<dbReference type="PANTHER" id="PTHR47707">
    <property type="entry name" value="8-OXO-DGTP DIPHOSPHATASE"/>
    <property type="match status" value="1"/>
</dbReference>
<dbReference type="Proteomes" id="UP000662857">
    <property type="component" value="Chromosome"/>
</dbReference>
<dbReference type="GO" id="GO:0006281">
    <property type="term" value="P:DNA repair"/>
    <property type="evidence" value="ECO:0007669"/>
    <property type="project" value="UniProtKB-KW"/>
</dbReference>
<evidence type="ECO:0000256" key="10">
    <source>
        <dbReference type="ARBA" id="ARBA00035861"/>
    </source>
</evidence>
<evidence type="ECO:0000256" key="4">
    <source>
        <dbReference type="ARBA" id="ARBA00022705"/>
    </source>
</evidence>
<dbReference type="CDD" id="cd03425">
    <property type="entry name" value="NUDIX_MutT_NudA_like"/>
    <property type="match status" value="1"/>
</dbReference>
<evidence type="ECO:0000256" key="1">
    <source>
        <dbReference type="ARBA" id="ARBA00001946"/>
    </source>
</evidence>
<evidence type="ECO:0000313" key="13">
    <source>
        <dbReference type="EMBL" id="QSB13866.1"/>
    </source>
</evidence>
<keyword evidence="3" id="KW-0515">Mutator protein</keyword>
<evidence type="ECO:0000256" key="9">
    <source>
        <dbReference type="ARBA" id="ARBA00023204"/>
    </source>
</evidence>
<keyword evidence="14" id="KW-1185">Reference proteome</keyword>
<evidence type="ECO:0000256" key="5">
    <source>
        <dbReference type="ARBA" id="ARBA00022723"/>
    </source>
</evidence>
<keyword evidence="4" id="KW-0235">DNA replication</keyword>
<accession>A0A895YH63</accession>
<keyword evidence="9" id="KW-0234">DNA repair</keyword>
<dbReference type="PROSITE" id="PS51462">
    <property type="entry name" value="NUDIX"/>
    <property type="match status" value="1"/>
</dbReference>
<comment type="catalytic activity">
    <reaction evidence="10">
        <text>8-oxo-dGTP + H2O = 8-oxo-dGMP + diphosphate + H(+)</text>
        <dbReference type="Rhea" id="RHEA:31575"/>
        <dbReference type="ChEBI" id="CHEBI:15377"/>
        <dbReference type="ChEBI" id="CHEBI:15378"/>
        <dbReference type="ChEBI" id="CHEBI:33019"/>
        <dbReference type="ChEBI" id="CHEBI:63224"/>
        <dbReference type="ChEBI" id="CHEBI:77896"/>
        <dbReference type="EC" id="3.6.1.55"/>
    </reaction>
</comment>
<evidence type="ECO:0000313" key="14">
    <source>
        <dbReference type="Proteomes" id="UP000662857"/>
    </source>
</evidence>
<evidence type="ECO:0000256" key="8">
    <source>
        <dbReference type="ARBA" id="ARBA00022842"/>
    </source>
</evidence>
<proteinExistence type="inferred from homology"/>
<dbReference type="GO" id="GO:0008413">
    <property type="term" value="F:8-oxo-7,8-dihydroguanosine triphosphate pyrophosphatase activity"/>
    <property type="evidence" value="ECO:0007669"/>
    <property type="project" value="TreeGrafter"/>
</dbReference>
<dbReference type="GO" id="GO:0044716">
    <property type="term" value="F:8-oxo-GDP phosphatase activity"/>
    <property type="evidence" value="ECO:0007669"/>
    <property type="project" value="TreeGrafter"/>
</dbReference>
<dbReference type="PANTHER" id="PTHR47707:SF1">
    <property type="entry name" value="NUDIX HYDROLASE FAMILY PROTEIN"/>
    <property type="match status" value="1"/>
</dbReference>
<evidence type="ECO:0000256" key="11">
    <source>
        <dbReference type="ARBA" id="ARBA00038905"/>
    </source>
</evidence>
<dbReference type="Gene3D" id="3.90.79.10">
    <property type="entry name" value="Nucleoside Triphosphate Pyrophosphohydrolase"/>
    <property type="match status" value="1"/>
</dbReference>
<dbReference type="InterPro" id="IPR047127">
    <property type="entry name" value="MutT-like"/>
</dbReference>
<evidence type="ECO:0000259" key="12">
    <source>
        <dbReference type="PROSITE" id="PS51462"/>
    </source>
</evidence>
<sequence>MLTLPGRRCWLVANLSPNCHPRPQSAGRPASCPRLHFRRPGTIGTPDAADPTDSVALLSLVRNERTSLLPVIVGAALIRAGRLLACARARPPELAGWWELPGGKVEPGESERDALLRECREELAVPVIVGDQIGPTVPIPGREAVLKVYLATLVGEAEPQPLEHAELRWLAPDRFDSVAWLPADAPILAAIHGLLPAPAH</sequence>
<dbReference type="GO" id="GO:0044715">
    <property type="term" value="F:8-oxo-dGDP phosphatase activity"/>
    <property type="evidence" value="ECO:0007669"/>
    <property type="project" value="TreeGrafter"/>
</dbReference>
<dbReference type="Pfam" id="PF00293">
    <property type="entry name" value="NUDIX"/>
    <property type="match status" value="1"/>
</dbReference>
<keyword evidence="7" id="KW-0378">Hydrolase</keyword>
<organism evidence="13 14">
    <name type="scientific">Natronosporangium hydrolyticum</name>
    <dbReference type="NCBI Taxonomy" id="2811111"/>
    <lineage>
        <taxon>Bacteria</taxon>
        <taxon>Bacillati</taxon>
        <taxon>Actinomycetota</taxon>
        <taxon>Actinomycetes</taxon>
        <taxon>Micromonosporales</taxon>
        <taxon>Micromonosporaceae</taxon>
        <taxon>Natronosporangium</taxon>
    </lineage>
</organism>
<dbReference type="EMBL" id="CP070499">
    <property type="protein sequence ID" value="QSB13866.1"/>
    <property type="molecule type" value="Genomic_DNA"/>
</dbReference>
<evidence type="ECO:0000256" key="3">
    <source>
        <dbReference type="ARBA" id="ARBA00022457"/>
    </source>
</evidence>
<feature type="domain" description="Nudix hydrolase" evidence="12">
    <location>
        <begin position="68"/>
        <end position="195"/>
    </location>
</feature>
<dbReference type="KEGG" id="nhy:JQS43_20290"/>
<comment type="similarity">
    <text evidence="2">Belongs to the Nudix hydrolase family.</text>
</comment>
<comment type="cofactor">
    <cofactor evidence="1">
        <name>Mg(2+)</name>
        <dbReference type="ChEBI" id="CHEBI:18420"/>
    </cofactor>
</comment>